<evidence type="ECO:0000313" key="2">
    <source>
        <dbReference type="EMBL" id="ACL11201.1"/>
    </source>
</evidence>
<dbReference type="HOGENOM" id="CLU_3002981_0_0_2"/>
<dbReference type="AlphaFoldDB" id="B8D520"/>
<proteinExistence type="predicted"/>
<evidence type="ECO:0000256" key="1">
    <source>
        <dbReference type="SAM" id="MobiDB-lite"/>
    </source>
</evidence>
<sequence>MFTPDLTIFPSLLAEGFTSVCGGARGHPERPQAIYKPKQDVGEQKRGDETNLNKPI</sequence>
<accession>B8D520</accession>
<dbReference type="Proteomes" id="UP000006903">
    <property type="component" value="Chromosome"/>
</dbReference>
<feature type="compositionally biased region" description="Basic and acidic residues" evidence="1">
    <location>
        <begin position="37"/>
        <end position="56"/>
    </location>
</feature>
<gene>
    <name evidence="2" type="ordered locus">DKAM_0875</name>
</gene>
<dbReference type="KEGG" id="dka:DKAM_0875"/>
<organism evidence="2 3">
    <name type="scientific">Desulfurococcus amylolyticus (strain DSM 18924 / JCM 16383 / VKM B-2413 / 1221n)</name>
    <name type="common">Desulfurococcus kamchatkensis</name>
    <dbReference type="NCBI Taxonomy" id="490899"/>
    <lineage>
        <taxon>Archaea</taxon>
        <taxon>Thermoproteota</taxon>
        <taxon>Thermoprotei</taxon>
        <taxon>Desulfurococcales</taxon>
        <taxon>Desulfurococcaceae</taxon>
        <taxon>Desulfurococcus</taxon>
    </lineage>
</organism>
<reference evidence="2 3" key="1">
    <citation type="journal article" date="2009" name="J. Bacteriol.">
        <title>Complete genome sequence of the anaerobic, protein-degrading hyperthermophilic crenarchaeon Desulfurococcus kamchatkensis.</title>
        <authorList>
            <person name="Ravin N.V."/>
            <person name="Mardanov A.V."/>
            <person name="Beletsky A.V."/>
            <person name="Kublanov I.V."/>
            <person name="Kolganova T.V."/>
            <person name="Lebedinsky A.V."/>
            <person name="Chernyh N.A."/>
            <person name="Bonch-Osmolovskaya E.A."/>
            <person name="Skryabin K.G."/>
        </authorList>
    </citation>
    <scope>NUCLEOTIDE SEQUENCE [LARGE SCALE GENOMIC DNA]</scope>
    <source>
        <strain evidence="3">DSM 18924 / JCM 16383 / VKM B-2413 / 1221n</strain>
    </source>
</reference>
<feature type="region of interest" description="Disordered" evidence="1">
    <location>
        <begin position="22"/>
        <end position="56"/>
    </location>
</feature>
<name>B8D520_DESA1</name>
<evidence type="ECO:0000313" key="3">
    <source>
        <dbReference type="Proteomes" id="UP000006903"/>
    </source>
</evidence>
<dbReference type="EMBL" id="CP001140">
    <property type="protein sequence ID" value="ACL11201.1"/>
    <property type="molecule type" value="Genomic_DNA"/>
</dbReference>
<protein>
    <submittedName>
        <fullName evidence="2">Uncharacterized protein</fullName>
    </submittedName>
</protein>